<dbReference type="Proteomes" id="UP000479710">
    <property type="component" value="Unassembled WGS sequence"/>
</dbReference>
<accession>A0A6G1EDC0</accession>
<evidence type="ECO:0000313" key="2">
    <source>
        <dbReference type="EMBL" id="KAF0922671.1"/>
    </source>
</evidence>
<dbReference type="PANTHER" id="PTHR47067">
    <property type="entry name" value="TPX2 (TARGETING PROTEIN FOR XKLP2) PROTEIN FAMILY-RELATED"/>
    <property type="match status" value="1"/>
</dbReference>
<organism evidence="2 3">
    <name type="scientific">Oryza meyeriana var. granulata</name>
    <dbReference type="NCBI Taxonomy" id="110450"/>
    <lineage>
        <taxon>Eukaryota</taxon>
        <taxon>Viridiplantae</taxon>
        <taxon>Streptophyta</taxon>
        <taxon>Embryophyta</taxon>
        <taxon>Tracheophyta</taxon>
        <taxon>Spermatophyta</taxon>
        <taxon>Magnoliopsida</taxon>
        <taxon>Liliopsida</taxon>
        <taxon>Poales</taxon>
        <taxon>Poaceae</taxon>
        <taxon>BOP clade</taxon>
        <taxon>Oryzoideae</taxon>
        <taxon>Oryzeae</taxon>
        <taxon>Oryzinae</taxon>
        <taxon>Oryza</taxon>
        <taxon>Oryza meyeriana</taxon>
    </lineage>
</organism>
<comment type="caution">
    <text evidence="2">The sequence shown here is derived from an EMBL/GenBank/DDBJ whole genome shotgun (WGS) entry which is preliminary data.</text>
</comment>
<feature type="compositionally biased region" description="Polar residues" evidence="1">
    <location>
        <begin position="110"/>
        <end position="126"/>
    </location>
</feature>
<sequence length="154" mass="17151">MKSRSWVFVLGAPQVFDHGSISFGRFELESLAWEKWSVFANDRRHEEFGKFNGLVAKKKAYFEEYFKRIRELKALQQQNQQTELNLEYSGDGSDSSQTGDDVPTADKGSPSGSGTLIDSVQNTNCGQDDLGMPSESTMTPKRTVKKDSLVGQGT</sequence>
<dbReference type="AlphaFoldDB" id="A0A6G1EDC0"/>
<dbReference type="OrthoDB" id="621651at2759"/>
<evidence type="ECO:0000313" key="3">
    <source>
        <dbReference type="Proteomes" id="UP000479710"/>
    </source>
</evidence>
<protein>
    <submittedName>
        <fullName evidence="2">Uncharacterized protein</fullName>
    </submittedName>
</protein>
<proteinExistence type="predicted"/>
<name>A0A6G1EDC0_9ORYZ</name>
<dbReference type="EMBL" id="SPHZ02000003">
    <property type="protein sequence ID" value="KAF0922671.1"/>
    <property type="molecule type" value="Genomic_DNA"/>
</dbReference>
<dbReference type="InterPro" id="IPR044216">
    <property type="entry name" value="WDL7"/>
</dbReference>
<evidence type="ECO:0000256" key="1">
    <source>
        <dbReference type="SAM" id="MobiDB-lite"/>
    </source>
</evidence>
<dbReference type="PANTHER" id="PTHR47067:SF25">
    <property type="entry name" value="OS05G0420500 PROTEIN"/>
    <property type="match status" value="1"/>
</dbReference>
<feature type="region of interest" description="Disordered" evidence="1">
    <location>
        <begin position="83"/>
        <end position="154"/>
    </location>
</feature>
<reference evidence="2 3" key="1">
    <citation type="submission" date="2019-11" db="EMBL/GenBank/DDBJ databases">
        <title>Whole genome sequence of Oryza granulata.</title>
        <authorList>
            <person name="Li W."/>
        </authorList>
    </citation>
    <scope>NUCLEOTIDE SEQUENCE [LARGE SCALE GENOMIC DNA]</scope>
    <source>
        <strain evidence="3">cv. Menghai</strain>
        <tissue evidence="2">Leaf</tissue>
    </source>
</reference>
<keyword evidence="3" id="KW-1185">Reference proteome</keyword>
<feature type="compositionally biased region" description="Low complexity" evidence="1">
    <location>
        <begin position="83"/>
        <end position="101"/>
    </location>
</feature>
<gene>
    <name evidence="2" type="ORF">E2562_001069</name>
</gene>